<name>A0ABR2IDW0_9EUKA</name>
<feature type="transmembrane region" description="Helical" evidence="10">
    <location>
        <begin position="413"/>
        <end position="434"/>
    </location>
</feature>
<gene>
    <name evidence="12" type="ORF">M9Y10_012748</name>
</gene>
<keyword evidence="3" id="KW-0813">Transport</keyword>
<dbReference type="PANTHER" id="PTHR19229">
    <property type="entry name" value="ATP-BINDING CASSETTE TRANSPORTER SUBFAMILY A ABCA"/>
    <property type="match status" value="1"/>
</dbReference>
<dbReference type="InterPro" id="IPR003439">
    <property type="entry name" value="ABC_transporter-like_ATP-bd"/>
</dbReference>
<evidence type="ECO:0000259" key="11">
    <source>
        <dbReference type="PROSITE" id="PS50893"/>
    </source>
</evidence>
<dbReference type="InterPro" id="IPR026082">
    <property type="entry name" value="ABCA"/>
</dbReference>
<keyword evidence="6" id="KW-0547">Nucleotide-binding</keyword>
<dbReference type="EMBL" id="JAPFFF010000018">
    <property type="protein sequence ID" value="KAK8861056.1"/>
    <property type="molecule type" value="Genomic_DNA"/>
</dbReference>
<keyword evidence="8 10" id="KW-1133">Transmembrane helix</keyword>
<sequence>MKNWNDLESIVSSEALLDNGDRASYTNLVHHQKFEGYHFYGSHFKAILFRRLISIKRSIRMILTTYAMTLFFTFLAVIAHYLMSSLMQEISSPMNFKLLSDYGKDILVAASDETEQHLPYVDIFTEMYKNETGMNPNYKNFSSRDELNAYMYNEAVKSPKNKPIVTIGMIFNNYYPMINMTILHNTSQYTELELAARVEVTRMVWKHELGPEADFTFEVTELERYFVELIYAQLGPFVTTVGLISIIQLFITQPITDIRGEVRDYMVASTLSLLPYWLATFIVDLLVWWVTVVIVWGLFILCRIRAFLDNVVSTIYLLIAVGPSFVLFTYCISFMFSSPESAPRQLFVILCVVMCIPVIVDFTRYTFVDPVWLDWIYGLLPHILLQRALAQMCLHISFLKLDFHTYWTTNKNVQAFFIMELVDIPIYIFLLYLIETLRIKYGRKDAQSTYNKYTQFFIDQKARHPVTKEARELEKIVESGTPLAVAIKHVSRLYFNTEGLPISAVNNVTIGVKNGALFGFLGANGAGKTTLIKMITSMIPPSNGTIEINGQDISKFHDPTVLSICPQFNTHLCFEMTVREHFYMYCLIHRLDQREAERSAAHLIQMLDLTKFVDKPVRELSGGNARKLAIALAFYSPSSIILLDEPTSSLDPVARHNVHELIQSYRGHRTFMLCTHLLSEAEALCDVISIMIKGCVYTYGTPQYLSQKFGTEFKIDILLDDDSEETAIKCDNFFANVLPLAEMTISRPKARIYSIPASMITLPDLFEKMGEGKKNDNGFCYYTCSSSSLERVFMEIVRISEQQDEGETQIMSSSLLSSHSEAGNRPLPNAFFDPLNG</sequence>
<comment type="subcellular location">
    <subcellularLocation>
        <location evidence="1">Membrane</location>
        <topology evidence="1">Multi-pass membrane protein</topology>
    </subcellularLocation>
</comment>
<evidence type="ECO:0000256" key="5">
    <source>
        <dbReference type="ARBA" id="ARBA00022737"/>
    </source>
</evidence>
<feature type="transmembrane region" description="Helical" evidence="10">
    <location>
        <begin position="61"/>
        <end position="83"/>
    </location>
</feature>
<keyword evidence="4 10" id="KW-0812">Transmembrane</keyword>
<comment type="similarity">
    <text evidence="2">Belongs to the ABC transporter superfamily. ABCA family.</text>
</comment>
<evidence type="ECO:0000256" key="7">
    <source>
        <dbReference type="ARBA" id="ARBA00022840"/>
    </source>
</evidence>
<evidence type="ECO:0000256" key="10">
    <source>
        <dbReference type="SAM" id="Phobius"/>
    </source>
</evidence>
<evidence type="ECO:0000256" key="8">
    <source>
        <dbReference type="ARBA" id="ARBA00022989"/>
    </source>
</evidence>
<dbReference type="InterPro" id="IPR017871">
    <property type="entry name" value="ABC_transporter-like_CS"/>
</dbReference>
<keyword evidence="13" id="KW-1185">Reference proteome</keyword>
<evidence type="ECO:0000256" key="6">
    <source>
        <dbReference type="ARBA" id="ARBA00022741"/>
    </source>
</evidence>
<evidence type="ECO:0000313" key="12">
    <source>
        <dbReference type="EMBL" id="KAK8861056.1"/>
    </source>
</evidence>
<dbReference type="Pfam" id="PF12698">
    <property type="entry name" value="ABC2_membrane_3"/>
    <property type="match status" value="1"/>
</dbReference>
<reference evidence="12 13" key="1">
    <citation type="submission" date="2024-04" db="EMBL/GenBank/DDBJ databases">
        <title>Tritrichomonas musculus Genome.</title>
        <authorList>
            <person name="Alves-Ferreira E."/>
            <person name="Grigg M."/>
            <person name="Lorenzi H."/>
            <person name="Galac M."/>
        </authorList>
    </citation>
    <scope>NUCLEOTIDE SEQUENCE [LARGE SCALE GENOMIC DNA]</scope>
    <source>
        <strain evidence="12 13">EAF2021</strain>
    </source>
</reference>
<keyword evidence="5" id="KW-0677">Repeat</keyword>
<evidence type="ECO:0000256" key="1">
    <source>
        <dbReference type="ARBA" id="ARBA00004141"/>
    </source>
</evidence>
<dbReference type="PROSITE" id="PS00211">
    <property type="entry name" value="ABC_TRANSPORTER_1"/>
    <property type="match status" value="1"/>
</dbReference>
<feature type="domain" description="ABC transporter" evidence="11">
    <location>
        <begin position="485"/>
        <end position="718"/>
    </location>
</feature>
<feature type="transmembrane region" description="Helical" evidence="10">
    <location>
        <begin position="314"/>
        <end position="336"/>
    </location>
</feature>
<evidence type="ECO:0000256" key="9">
    <source>
        <dbReference type="ARBA" id="ARBA00023136"/>
    </source>
</evidence>
<evidence type="ECO:0000256" key="4">
    <source>
        <dbReference type="ARBA" id="ARBA00022692"/>
    </source>
</evidence>
<feature type="transmembrane region" description="Helical" evidence="10">
    <location>
        <begin position="342"/>
        <end position="363"/>
    </location>
</feature>
<dbReference type="PROSITE" id="PS50893">
    <property type="entry name" value="ABC_TRANSPORTER_2"/>
    <property type="match status" value="1"/>
</dbReference>
<accession>A0ABR2IDW0</accession>
<dbReference type="Gene3D" id="3.40.50.300">
    <property type="entry name" value="P-loop containing nucleotide triphosphate hydrolases"/>
    <property type="match status" value="1"/>
</dbReference>
<comment type="caution">
    <text evidence="12">The sequence shown here is derived from an EMBL/GenBank/DDBJ whole genome shotgun (WGS) entry which is preliminary data.</text>
</comment>
<dbReference type="PANTHER" id="PTHR19229:SF36">
    <property type="entry name" value="ATP-BINDING CASSETTE SUB-FAMILY A MEMBER 2"/>
    <property type="match status" value="1"/>
</dbReference>
<dbReference type="Proteomes" id="UP001470230">
    <property type="component" value="Unassembled WGS sequence"/>
</dbReference>
<dbReference type="SUPFAM" id="SSF52540">
    <property type="entry name" value="P-loop containing nucleoside triphosphate hydrolases"/>
    <property type="match status" value="1"/>
</dbReference>
<organism evidence="12 13">
    <name type="scientific">Tritrichomonas musculus</name>
    <dbReference type="NCBI Taxonomy" id="1915356"/>
    <lineage>
        <taxon>Eukaryota</taxon>
        <taxon>Metamonada</taxon>
        <taxon>Parabasalia</taxon>
        <taxon>Tritrichomonadida</taxon>
        <taxon>Tritrichomonadidae</taxon>
        <taxon>Tritrichomonas</taxon>
    </lineage>
</organism>
<keyword evidence="9 10" id="KW-0472">Membrane</keyword>
<evidence type="ECO:0000256" key="3">
    <source>
        <dbReference type="ARBA" id="ARBA00022448"/>
    </source>
</evidence>
<evidence type="ECO:0000313" key="13">
    <source>
        <dbReference type="Proteomes" id="UP001470230"/>
    </source>
</evidence>
<dbReference type="InterPro" id="IPR027417">
    <property type="entry name" value="P-loop_NTPase"/>
</dbReference>
<protein>
    <recommendedName>
        <fullName evidence="11">ABC transporter domain-containing protein</fullName>
    </recommendedName>
</protein>
<feature type="transmembrane region" description="Helical" evidence="10">
    <location>
        <begin position="285"/>
        <end position="302"/>
    </location>
</feature>
<keyword evidence="7" id="KW-0067">ATP-binding</keyword>
<dbReference type="InterPro" id="IPR003593">
    <property type="entry name" value="AAA+_ATPase"/>
</dbReference>
<proteinExistence type="inferred from homology"/>
<dbReference type="SMART" id="SM00382">
    <property type="entry name" value="AAA"/>
    <property type="match status" value="1"/>
</dbReference>
<dbReference type="CDD" id="cd03263">
    <property type="entry name" value="ABC_subfamily_A"/>
    <property type="match status" value="1"/>
</dbReference>
<evidence type="ECO:0000256" key="2">
    <source>
        <dbReference type="ARBA" id="ARBA00008869"/>
    </source>
</evidence>
<feature type="transmembrane region" description="Helical" evidence="10">
    <location>
        <begin position="230"/>
        <end position="250"/>
    </location>
</feature>
<dbReference type="InterPro" id="IPR013525">
    <property type="entry name" value="ABC2_TM"/>
</dbReference>
<dbReference type="Pfam" id="PF00005">
    <property type="entry name" value="ABC_tran"/>
    <property type="match status" value="1"/>
</dbReference>